<evidence type="ECO:0000313" key="4">
    <source>
        <dbReference type="Proteomes" id="UP001056535"/>
    </source>
</evidence>
<evidence type="ECO:0000256" key="1">
    <source>
        <dbReference type="SAM" id="Phobius"/>
    </source>
</evidence>
<protein>
    <submittedName>
        <fullName evidence="3">Pilus assembly protein</fullName>
    </submittedName>
</protein>
<feature type="domain" description="TadE-like" evidence="2">
    <location>
        <begin position="13"/>
        <end position="55"/>
    </location>
</feature>
<gene>
    <name evidence="3" type="ORF">NF557_07800</name>
</gene>
<dbReference type="Proteomes" id="UP001056535">
    <property type="component" value="Chromosome"/>
</dbReference>
<name>A0ABY4YNS1_9MICO</name>
<accession>A0ABY4YNS1</accession>
<organism evidence="3 4">
    <name type="scientific">Ornithinimicrobium cryptoxanthini</name>
    <dbReference type="NCBI Taxonomy" id="2934161"/>
    <lineage>
        <taxon>Bacteria</taxon>
        <taxon>Bacillati</taxon>
        <taxon>Actinomycetota</taxon>
        <taxon>Actinomycetes</taxon>
        <taxon>Micrococcales</taxon>
        <taxon>Ornithinimicrobiaceae</taxon>
        <taxon>Ornithinimicrobium</taxon>
    </lineage>
</organism>
<keyword evidence="1" id="KW-1133">Transmembrane helix</keyword>
<dbReference type="RefSeq" id="WP_252623426.1">
    <property type="nucleotide sequence ID" value="NZ_CP099490.1"/>
</dbReference>
<dbReference type="EMBL" id="CP099490">
    <property type="protein sequence ID" value="USQ77787.1"/>
    <property type="molecule type" value="Genomic_DNA"/>
</dbReference>
<feature type="transmembrane region" description="Helical" evidence="1">
    <location>
        <begin position="12"/>
        <end position="35"/>
    </location>
</feature>
<dbReference type="InterPro" id="IPR012495">
    <property type="entry name" value="TadE-like_dom"/>
</dbReference>
<evidence type="ECO:0000259" key="2">
    <source>
        <dbReference type="Pfam" id="PF07811"/>
    </source>
</evidence>
<keyword evidence="1" id="KW-0472">Membrane</keyword>
<proteinExistence type="predicted"/>
<keyword evidence="1" id="KW-0812">Transmembrane</keyword>
<keyword evidence="4" id="KW-1185">Reference proteome</keyword>
<dbReference type="Pfam" id="PF07811">
    <property type="entry name" value="TadE"/>
    <property type="match status" value="1"/>
</dbReference>
<reference evidence="3" key="1">
    <citation type="submission" date="2022-06" db="EMBL/GenBank/DDBJ databases">
        <title>Ornithinimicrobium JY.X270.</title>
        <authorList>
            <person name="Huang Y."/>
        </authorList>
    </citation>
    <scope>NUCLEOTIDE SEQUENCE</scope>
    <source>
        <strain evidence="3">JY.X270</strain>
    </source>
</reference>
<evidence type="ECO:0000313" key="3">
    <source>
        <dbReference type="EMBL" id="USQ77787.1"/>
    </source>
</evidence>
<sequence length="147" mass="14694">MTRTWGVNAREAGSVSIEVVILAPVLMLFILGIVFGGRYALAQQGVQTAAADAARSASIARSAGEAGDAAASAAASSLANQNLSCASQSVNIDTGAFAAPPGTPGTVSATVTCVVDMSDLAFPGIPGNQTLTSTMTSPLDTYRSRNG</sequence>